<dbReference type="RefSeq" id="WP_200586090.1">
    <property type="nucleotide sequence ID" value="NZ_JAEHFY010000012.1"/>
</dbReference>
<keyword evidence="2" id="KW-1185">Reference proteome</keyword>
<evidence type="ECO:0000313" key="1">
    <source>
        <dbReference type="EMBL" id="MBK0383283.1"/>
    </source>
</evidence>
<dbReference type="Proteomes" id="UP000660024">
    <property type="component" value="Unassembled WGS sequence"/>
</dbReference>
<evidence type="ECO:0000313" key="2">
    <source>
        <dbReference type="Proteomes" id="UP000660024"/>
    </source>
</evidence>
<protein>
    <submittedName>
        <fullName evidence="1">Uncharacterized protein</fullName>
    </submittedName>
</protein>
<dbReference type="EMBL" id="JAEHFY010000012">
    <property type="protein sequence ID" value="MBK0383283.1"/>
    <property type="molecule type" value="Genomic_DNA"/>
</dbReference>
<gene>
    <name evidence="1" type="ORF">I5M32_09955</name>
</gene>
<proteinExistence type="predicted"/>
<sequence>MKNSVLEITDQEYTLKLNKNEFDISFISSLVKRIQNERTFFSRIWDDEDDIISKRSFQDEIGLDHLSEK</sequence>
<name>A0ABS1BK52_9SPHI</name>
<organism evidence="1 2">
    <name type="scientific">Pedobacter segetis</name>
    <dbReference type="NCBI Taxonomy" id="2793069"/>
    <lineage>
        <taxon>Bacteria</taxon>
        <taxon>Pseudomonadati</taxon>
        <taxon>Bacteroidota</taxon>
        <taxon>Sphingobacteriia</taxon>
        <taxon>Sphingobacteriales</taxon>
        <taxon>Sphingobacteriaceae</taxon>
        <taxon>Pedobacter</taxon>
    </lineage>
</organism>
<accession>A0ABS1BK52</accession>
<reference evidence="1 2" key="1">
    <citation type="submission" date="2020-12" db="EMBL/GenBank/DDBJ databases">
        <title>Bacterial novel species Pedobacter sp. SD-b isolated from soil.</title>
        <authorList>
            <person name="Jung H.-Y."/>
        </authorList>
    </citation>
    <scope>NUCLEOTIDE SEQUENCE [LARGE SCALE GENOMIC DNA]</scope>
    <source>
        <strain evidence="1 2">SD-b</strain>
    </source>
</reference>
<comment type="caution">
    <text evidence="1">The sequence shown here is derived from an EMBL/GenBank/DDBJ whole genome shotgun (WGS) entry which is preliminary data.</text>
</comment>